<dbReference type="InterPro" id="IPR015943">
    <property type="entry name" value="WD40/YVTN_repeat-like_dom_sf"/>
</dbReference>
<proteinExistence type="inferred from homology"/>
<keyword evidence="7" id="KW-0539">Nucleus</keyword>
<name>A0A2G5B7C1_COERN</name>
<evidence type="ECO:0000256" key="6">
    <source>
        <dbReference type="ARBA" id="ARBA00023010"/>
    </source>
</evidence>
<keyword evidence="12" id="KW-1185">Reference proteome</keyword>
<keyword evidence="4" id="KW-0509">mRNA transport</keyword>
<feature type="domain" description="Nucleoporin Nup133/Nup155-like C-terminal" evidence="9">
    <location>
        <begin position="1018"/>
        <end position="1361"/>
    </location>
</feature>
<comment type="subcellular location">
    <subcellularLocation>
        <location evidence="1">Nucleus envelope</location>
    </subcellularLocation>
</comment>
<feature type="region of interest" description="Disordered" evidence="8">
    <location>
        <begin position="90"/>
        <end position="122"/>
    </location>
</feature>
<accession>A0A2G5B7C1</accession>
<dbReference type="GO" id="GO:0017056">
    <property type="term" value="F:structural constituent of nuclear pore"/>
    <property type="evidence" value="ECO:0007669"/>
    <property type="project" value="InterPro"/>
</dbReference>
<dbReference type="SUPFAM" id="SSF117289">
    <property type="entry name" value="Nucleoporin domain"/>
    <property type="match status" value="1"/>
</dbReference>
<dbReference type="InterPro" id="IPR007187">
    <property type="entry name" value="Nucleoporin_Nup133/Nup155_C"/>
</dbReference>
<sequence length="1453" mass="159179">MFSSPSARVRRRQVATPAEGDVDSADNLKFLKHPLKRSISLASQGRATTQRSRQREAEQSAIALDADQQKQQQQAVVGDMASEYFTLARKRQATGPSSSGCLEETNQQRMSKIQPDEEHMYGRSGRRGLWEIGPGERTIDAVSSQPSRVSRDGTDVATDEAEGRRTLLRGENHAVFSMAGFPEAVQEQVAAAELRGAAVAAGLSSAGSYAYVATTAECSVWAYGSASSAISRVHRLAMPGSANAVDAEAPLVVLAAPRNEQGDIGVVVCSASGQLRYWDRVAFGLGGTDQFLSHALELGDMTDRCCRIIEVHIGLVVVGTAKGRLFRVSLMSAQGTPQLDACALYGGTARAGVLGRVSSLLGGGVQAPVVAEADDALVALAGGGRTEIRHSRELLVLTRTRLAKWVVSRSHPERLMYSTDIVRALTAVASGAEVAVLDVAVMSSGDICVLTALQTSPAVRRPQLAIAVLRSICVSAEPDVVHLWPLGLVYDGALGRSGVERPRLALPDGGPAMYVVFRRAVSVLVVASSGVAFEEVVSFRPGNPVLGFSAASRFPHTLQEPSETRLALVCQSAGVLSITVNIAKVLGSAATTLPDSDAAVCRPSTVVGSARGFQLQIEQAVFFGGGSNNPLSFEITSQAAGVDLALETAVLHISQAILDNTSHFIVDRLDLGAHLSERLRRIQAVMLFISKAGLTDKLSVETRSQLCSHAEKLAAASELWNYQNTLWARQRGSAPQLLANLATSFLDSVGIQGRDALRMFFRQHVASVGDLLVFMHRNLPVLRRALENSESGRHDSQIISFEANRIVLQTLQPALSYRFQNAELYQCKGSPLLTWTEHPAILDLLALRLEASYKLCRDLSGSHCAFIYERIEKSALPNDEDPANHLRRLSIFDDAVSASHASLTSAAESDETSHLPLHIDDPYATPLALLRETIDQMAPLANLCFRVFVDRIAHLQTAAPGDAQELSTRYEVIRSRFLMSLVPLARTPVAFRLAEEYHDLDSLVVLVFTTNCENAVVRLHRYIQRFGRGFVTALLAYYERRQAWASLLYIQDADLDAYLKEYIDQKTAADPHGPMAQIGWIHDVKMRDFGSAAAKLARAGRDSLEVDQARTMLSLSKLAFYTVDSQEDFRDDTIVEARTRLEDALELCEVQENLMLYFTAVVNSHRGISSDPVWRRRDDDSDKKAVLDAAMLTSSPELRHTRPTLYIVYAEFIRRVWNARSLSVEDLLDLLTFPDCATSVNAADSYNASVRERYSLAVDILSRASFNLPEQAREGALKTIWRRVFLSDDWSSIGKKLSGDVPDSALRDVLAHTSLYAVLDSCLGSRELAHPDWFLLPSYSFAADDIEYLVSTRLAPRFSQDLLDTSERPLSPVTSVALRKDYAEEDRQLHAAIGYGLDKYYAEIMRIVSNQISQRRSFLSTNDDLNHHKFGLESANNEALVSDNDEDMQMESE</sequence>
<keyword evidence="6" id="KW-0811">Translocation</keyword>
<dbReference type="GO" id="GO:0031080">
    <property type="term" value="C:nuclear pore outer ring"/>
    <property type="evidence" value="ECO:0007669"/>
    <property type="project" value="TreeGrafter"/>
</dbReference>
<keyword evidence="3" id="KW-0813">Transport</keyword>
<protein>
    <submittedName>
        <fullName evidence="11">Uncharacterized protein</fullName>
    </submittedName>
</protein>
<comment type="similarity">
    <text evidence="2">Belongs to the nucleoporin Nup133 family.</text>
</comment>
<dbReference type="GO" id="GO:0006606">
    <property type="term" value="P:protein import into nucleus"/>
    <property type="evidence" value="ECO:0007669"/>
    <property type="project" value="TreeGrafter"/>
</dbReference>
<dbReference type="PANTHER" id="PTHR13405">
    <property type="entry name" value="NUCLEAR PORE COMPLEX PROTEIN NUP133"/>
    <property type="match status" value="1"/>
</dbReference>
<dbReference type="Gene3D" id="2.130.10.10">
    <property type="entry name" value="YVTN repeat-like/Quinoprotein amine dehydrogenase"/>
    <property type="match status" value="1"/>
</dbReference>
<feature type="region of interest" description="Disordered" evidence="8">
    <location>
        <begin position="1"/>
        <end position="61"/>
    </location>
</feature>
<evidence type="ECO:0000313" key="12">
    <source>
        <dbReference type="Proteomes" id="UP000242474"/>
    </source>
</evidence>
<dbReference type="InterPro" id="IPR014908">
    <property type="entry name" value="Nucleoporin_Nup133/Nup155_N"/>
</dbReference>
<evidence type="ECO:0000256" key="5">
    <source>
        <dbReference type="ARBA" id="ARBA00022927"/>
    </source>
</evidence>
<dbReference type="Pfam" id="PF08801">
    <property type="entry name" value="Nucleoporin_N"/>
    <property type="match status" value="1"/>
</dbReference>
<evidence type="ECO:0000256" key="7">
    <source>
        <dbReference type="ARBA" id="ARBA00023242"/>
    </source>
</evidence>
<evidence type="ECO:0000259" key="10">
    <source>
        <dbReference type="Pfam" id="PF08801"/>
    </source>
</evidence>
<keyword evidence="5" id="KW-0653">Protein transport</keyword>
<organism evidence="11 12">
    <name type="scientific">Coemansia reversa (strain ATCC 12441 / NRRL 1564)</name>
    <dbReference type="NCBI Taxonomy" id="763665"/>
    <lineage>
        <taxon>Eukaryota</taxon>
        <taxon>Fungi</taxon>
        <taxon>Fungi incertae sedis</taxon>
        <taxon>Zoopagomycota</taxon>
        <taxon>Kickxellomycotina</taxon>
        <taxon>Kickxellomycetes</taxon>
        <taxon>Kickxellales</taxon>
        <taxon>Kickxellaceae</taxon>
        <taxon>Coemansia</taxon>
    </lineage>
</organism>
<dbReference type="Gene3D" id="1.20.58.1380">
    <property type="match status" value="1"/>
</dbReference>
<evidence type="ECO:0000256" key="8">
    <source>
        <dbReference type="SAM" id="MobiDB-lite"/>
    </source>
</evidence>
<dbReference type="Pfam" id="PF03177">
    <property type="entry name" value="Nucleoporin_C"/>
    <property type="match status" value="1"/>
</dbReference>
<evidence type="ECO:0000313" key="11">
    <source>
        <dbReference type="EMBL" id="PIA14908.1"/>
    </source>
</evidence>
<evidence type="ECO:0000256" key="3">
    <source>
        <dbReference type="ARBA" id="ARBA00022448"/>
    </source>
</evidence>
<evidence type="ECO:0000256" key="4">
    <source>
        <dbReference type="ARBA" id="ARBA00022816"/>
    </source>
</evidence>
<evidence type="ECO:0000259" key="9">
    <source>
        <dbReference type="Pfam" id="PF03177"/>
    </source>
</evidence>
<evidence type="ECO:0000256" key="2">
    <source>
        <dbReference type="ARBA" id="ARBA00005569"/>
    </source>
</evidence>
<feature type="compositionally biased region" description="Polar residues" evidence="8">
    <location>
        <begin position="94"/>
        <end position="111"/>
    </location>
</feature>
<feature type="domain" description="Nucleoporin Nup133/Nup155-like N-terminal" evidence="10">
    <location>
        <begin position="177"/>
        <end position="454"/>
    </location>
</feature>
<dbReference type="InterPro" id="IPR037624">
    <property type="entry name" value="Nup133-like"/>
</dbReference>
<dbReference type="GO" id="GO:0000972">
    <property type="term" value="P:transcription-dependent tethering of RNA polymerase II gene DNA at nuclear periphery"/>
    <property type="evidence" value="ECO:0007669"/>
    <property type="project" value="TreeGrafter"/>
</dbReference>
<dbReference type="STRING" id="763665.A0A2G5B7C1"/>
<evidence type="ECO:0000256" key="1">
    <source>
        <dbReference type="ARBA" id="ARBA00004259"/>
    </source>
</evidence>
<dbReference type="OrthoDB" id="103454at2759"/>
<dbReference type="PANTHER" id="PTHR13405:SF11">
    <property type="entry name" value="NUCLEAR PORE COMPLEX PROTEIN NUP133"/>
    <property type="match status" value="1"/>
</dbReference>
<gene>
    <name evidence="11" type="ORF">COEREDRAFT_98484</name>
</gene>
<dbReference type="EMBL" id="KZ303511">
    <property type="protein sequence ID" value="PIA14908.1"/>
    <property type="molecule type" value="Genomic_DNA"/>
</dbReference>
<reference evidence="11 12" key="1">
    <citation type="journal article" date="2015" name="Genome Biol. Evol.">
        <title>Phylogenomic analyses indicate that early fungi evolved digesting cell walls of algal ancestors of land plants.</title>
        <authorList>
            <person name="Chang Y."/>
            <person name="Wang S."/>
            <person name="Sekimoto S."/>
            <person name="Aerts A.L."/>
            <person name="Choi C."/>
            <person name="Clum A."/>
            <person name="LaButti K.M."/>
            <person name="Lindquist E.A."/>
            <person name="Yee Ngan C."/>
            <person name="Ohm R.A."/>
            <person name="Salamov A.A."/>
            <person name="Grigoriev I.V."/>
            <person name="Spatafora J.W."/>
            <person name="Berbee M.L."/>
        </authorList>
    </citation>
    <scope>NUCLEOTIDE SEQUENCE [LARGE SCALE GENOMIC DNA]</scope>
    <source>
        <strain evidence="11 12">NRRL 1564</strain>
    </source>
</reference>
<dbReference type="GO" id="GO:0016973">
    <property type="term" value="P:poly(A)+ mRNA export from nucleus"/>
    <property type="evidence" value="ECO:0007669"/>
    <property type="project" value="TreeGrafter"/>
</dbReference>
<dbReference type="Proteomes" id="UP000242474">
    <property type="component" value="Unassembled WGS sequence"/>
</dbReference>
<feature type="compositionally biased region" description="Polar residues" evidence="8">
    <location>
        <begin position="40"/>
        <end position="51"/>
    </location>
</feature>